<accession>A0A8C5FQX2</accession>
<feature type="domain" description="BHLH" evidence="7">
    <location>
        <begin position="84"/>
        <end position="136"/>
    </location>
</feature>
<dbReference type="PANTHER" id="PTHR23349:SF108">
    <property type="entry name" value="BHLH DOMAIN-CONTAINING PROTEIN"/>
    <property type="match status" value="1"/>
</dbReference>
<evidence type="ECO:0000256" key="2">
    <source>
        <dbReference type="ARBA" id="ARBA00011571"/>
    </source>
</evidence>
<comment type="subcellular location">
    <subcellularLocation>
        <location evidence="1">Nucleus</location>
    </subcellularLocation>
</comment>
<dbReference type="Pfam" id="PF00010">
    <property type="entry name" value="HLH"/>
    <property type="match status" value="1"/>
</dbReference>
<feature type="region of interest" description="Disordered" evidence="6">
    <location>
        <begin position="159"/>
        <end position="190"/>
    </location>
</feature>
<evidence type="ECO:0000256" key="3">
    <source>
        <dbReference type="ARBA" id="ARBA00022902"/>
    </source>
</evidence>
<dbReference type="InterPro" id="IPR050283">
    <property type="entry name" value="E-box_TF_Regulators"/>
</dbReference>
<dbReference type="KEGG" id="gmh:115559015"/>
<dbReference type="InterPro" id="IPR011598">
    <property type="entry name" value="bHLH_dom"/>
</dbReference>
<organism evidence="8 9">
    <name type="scientific">Gadus morhua</name>
    <name type="common">Atlantic cod</name>
    <dbReference type="NCBI Taxonomy" id="8049"/>
    <lineage>
        <taxon>Eukaryota</taxon>
        <taxon>Metazoa</taxon>
        <taxon>Chordata</taxon>
        <taxon>Craniata</taxon>
        <taxon>Vertebrata</taxon>
        <taxon>Euteleostomi</taxon>
        <taxon>Actinopterygii</taxon>
        <taxon>Neopterygii</taxon>
        <taxon>Teleostei</taxon>
        <taxon>Neoteleostei</taxon>
        <taxon>Acanthomorphata</taxon>
        <taxon>Zeiogadaria</taxon>
        <taxon>Gadariae</taxon>
        <taxon>Gadiformes</taxon>
        <taxon>Gadoidei</taxon>
        <taxon>Gadidae</taxon>
        <taxon>Gadus</taxon>
    </lineage>
</organism>
<dbReference type="GO" id="GO:0046983">
    <property type="term" value="F:protein dimerization activity"/>
    <property type="evidence" value="ECO:0007669"/>
    <property type="project" value="InterPro"/>
</dbReference>
<dbReference type="GO" id="GO:0043009">
    <property type="term" value="P:chordate embryonic development"/>
    <property type="evidence" value="ECO:0007669"/>
    <property type="project" value="Ensembl"/>
</dbReference>
<feature type="compositionally biased region" description="Low complexity" evidence="6">
    <location>
        <begin position="159"/>
        <end position="169"/>
    </location>
</feature>
<evidence type="ECO:0000256" key="1">
    <source>
        <dbReference type="ARBA" id="ARBA00004123"/>
    </source>
</evidence>
<dbReference type="PANTHER" id="PTHR23349">
    <property type="entry name" value="BASIC HELIX-LOOP-HELIX TRANSCRIPTION FACTOR, TWIST"/>
    <property type="match status" value="1"/>
</dbReference>
<proteinExistence type="predicted"/>
<comment type="subunit">
    <text evidence="2">Efficient DNA binding requires dimerization with another bHLH protein.</text>
</comment>
<reference evidence="8" key="1">
    <citation type="submission" date="2025-08" db="UniProtKB">
        <authorList>
            <consortium name="Ensembl"/>
        </authorList>
    </citation>
    <scope>IDENTIFICATION</scope>
</reference>
<sequence>METMSSPATHENFSQYTLLMISGGQTLLPASGEERCAIKVEPRQTDPEVLNRQRPGSPQLLRCVKRTHLERVDFDFPHKQQFVASVARRNERERNRVRQVNAGFQTLRQHVPNGATNGKLSKVETLRSAVEYIRALQQLLHSGQSISAAFDNLEVASSPSVSSGLSAGPESPHSTCSSTSEDGTGYGTLRTEEPELLDFSAWLHRF</sequence>
<dbReference type="GeneID" id="115559015"/>
<keyword evidence="9" id="KW-1185">Reference proteome</keyword>
<dbReference type="AlphaFoldDB" id="A0A8C5FQX2"/>
<dbReference type="Gene3D" id="4.10.280.10">
    <property type="entry name" value="Helix-loop-helix DNA-binding domain"/>
    <property type="match status" value="1"/>
</dbReference>
<gene>
    <name evidence="8" type="primary">LOC115559015</name>
</gene>
<dbReference type="FunFam" id="4.10.280.10:FF:000029">
    <property type="entry name" value="Achaete-scute family bHLH transcription factor 1"/>
    <property type="match status" value="1"/>
</dbReference>
<dbReference type="GeneTree" id="ENSGT00940000165300"/>
<protein>
    <submittedName>
        <fullName evidence="8">Achaete-scute family bHLH transcription factor 1b</fullName>
    </submittedName>
</protein>
<dbReference type="SMART" id="SM00353">
    <property type="entry name" value="HLH"/>
    <property type="match status" value="1"/>
</dbReference>
<dbReference type="Proteomes" id="UP000694546">
    <property type="component" value="Chromosome 14"/>
</dbReference>
<reference evidence="8" key="2">
    <citation type="submission" date="2025-09" db="UniProtKB">
        <authorList>
            <consortium name="Ensembl"/>
        </authorList>
    </citation>
    <scope>IDENTIFICATION</scope>
</reference>
<evidence type="ECO:0000256" key="4">
    <source>
        <dbReference type="ARBA" id="ARBA00023125"/>
    </source>
</evidence>
<dbReference type="PROSITE" id="PS50888">
    <property type="entry name" value="BHLH"/>
    <property type="match status" value="1"/>
</dbReference>
<dbReference type="InterPro" id="IPR036638">
    <property type="entry name" value="HLH_DNA-bd_sf"/>
</dbReference>
<evidence type="ECO:0000313" key="9">
    <source>
        <dbReference type="Proteomes" id="UP000694546"/>
    </source>
</evidence>
<feature type="compositionally biased region" description="Polar residues" evidence="6">
    <location>
        <begin position="172"/>
        <end position="182"/>
    </location>
</feature>
<dbReference type="GO" id="GO:0031018">
    <property type="term" value="P:endocrine pancreas development"/>
    <property type="evidence" value="ECO:0007669"/>
    <property type="project" value="Ensembl"/>
</dbReference>
<keyword evidence="3" id="KW-0524">Neurogenesis</keyword>
<dbReference type="GO" id="GO:0021575">
    <property type="term" value="P:hindbrain morphogenesis"/>
    <property type="evidence" value="ECO:0007669"/>
    <property type="project" value="Ensembl"/>
</dbReference>
<dbReference type="RefSeq" id="XP_030233465.1">
    <property type="nucleotide sequence ID" value="XM_030377605.1"/>
</dbReference>
<evidence type="ECO:0000259" key="7">
    <source>
        <dbReference type="PROSITE" id="PS50888"/>
    </source>
</evidence>
<keyword evidence="5" id="KW-0539">Nucleus</keyword>
<dbReference type="GO" id="GO:0000977">
    <property type="term" value="F:RNA polymerase II transcription regulatory region sequence-specific DNA binding"/>
    <property type="evidence" value="ECO:0007669"/>
    <property type="project" value="TreeGrafter"/>
</dbReference>
<name>A0A8C5FQX2_GADMO</name>
<evidence type="ECO:0000313" key="8">
    <source>
        <dbReference type="Ensembl" id="ENSGMOP00000054849.1"/>
    </source>
</evidence>
<evidence type="ECO:0000256" key="6">
    <source>
        <dbReference type="SAM" id="MobiDB-lite"/>
    </source>
</evidence>
<dbReference type="GO" id="GO:0000981">
    <property type="term" value="F:DNA-binding transcription factor activity, RNA polymerase II-specific"/>
    <property type="evidence" value="ECO:0007669"/>
    <property type="project" value="TreeGrafter"/>
</dbReference>
<evidence type="ECO:0000256" key="5">
    <source>
        <dbReference type="ARBA" id="ARBA00023242"/>
    </source>
</evidence>
<dbReference type="OrthoDB" id="5976910at2759"/>
<dbReference type="SUPFAM" id="SSF47459">
    <property type="entry name" value="HLH, helix-loop-helix DNA-binding domain"/>
    <property type="match status" value="1"/>
</dbReference>
<keyword evidence="4" id="KW-0238">DNA-binding</keyword>
<dbReference type="GO" id="GO:0005634">
    <property type="term" value="C:nucleus"/>
    <property type="evidence" value="ECO:0007669"/>
    <property type="project" value="UniProtKB-SubCell"/>
</dbReference>
<dbReference type="OMA" id="ACPRESC"/>
<dbReference type="Ensembl" id="ENSGMOT00000048454.1">
    <property type="protein sequence ID" value="ENSGMOP00000054849.1"/>
    <property type="gene ID" value="ENSGMOG00000027313.1"/>
</dbReference>